<keyword evidence="2" id="KW-1185">Reference proteome</keyword>
<dbReference type="Proteomes" id="UP001370348">
    <property type="component" value="Chromosome"/>
</dbReference>
<dbReference type="RefSeq" id="WP_394829065.1">
    <property type="nucleotide sequence ID" value="NZ_CP089984.1"/>
</dbReference>
<dbReference type="SUPFAM" id="SSF47336">
    <property type="entry name" value="ACP-like"/>
    <property type="match status" value="1"/>
</dbReference>
<evidence type="ECO:0000313" key="1">
    <source>
        <dbReference type="EMBL" id="WXB19450.1"/>
    </source>
</evidence>
<proteinExistence type="predicted"/>
<accession>A0ABZ2MAF2</accession>
<reference evidence="1 2" key="1">
    <citation type="submission" date="2021-12" db="EMBL/GenBank/DDBJ databases">
        <title>Discovery of the Pendulisporaceae a myxobacterial family with distinct sporulation behavior and unique specialized metabolism.</title>
        <authorList>
            <person name="Garcia R."/>
            <person name="Popoff A."/>
            <person name="Bader C.D."/>
            <person name="Loehr J."/>
            <person name="Walesch S."/>
            <person name="Walt C."/>
            <person name="Boldt J."/>
            <person name="Bunk B."/>
            <person name="Haeckl F.J.F.P.J."/>
            <person name="Gunesch A.P."/>
            <person name="Birkelbach J."/>
            <person name="Nuebel U."/>
            <person name="Pietschmann T."/>
            <person name="Bach T."/>
            <person name="Mueller R."/>
        </authorList>
    </citation>
    <scope>NUCLEOTIDE SEQUENCE [LARGE SCALE GENOMIC DNA]</scope>
    <source>
        <strain evidence="1 2">MSr11954</strain>
    </source>
</reference>
<protein>
    <submittedName>
        <fullName evidence="1">Acyl carrier protein</fullName>
    </submittedName>
</protein>
<gene>
    <name evidence="1" type="ORF">LZC94_19735</name>
</gene>
<dbReference type="EMBL" id="CP089984">
    <property type="protein sequence ID" value="WXB19450.1"/>
    <property type="molecule type" value="Genomic_DNA"/>
</dbReference>
<name>A0ABZ2MAF2_9BACT</name>
<evidence type="ECO:0000313" key="2">
    <source>
        <dbReference type="Proteomes" id="UP001370348"/>
    </source>
</evidence>
<dbReference type="InterPro" id="IPR036736">
    <property type="entry name" value="ACP-like_sf"/>
</dbReference>
<sequence>MSLRALVSKVLREAEENVSDDASPKTLKSWNSTKHVELIMAVERNYKVRFSTAEIVTARSLKSIRDLLVKHGVSE</sequence>
<organism evidence="1 2">
    <name type="scientific">Pendulispora albinea</name>
    <dbReference type="NCBI Taxonomy" id="2741071"/>
    <lineage>
        <taxon>Bacteria</taxon>
        <taxon>Pseudomonadati</taxon>
        <taxon>Myxococcota</taxon>
        <taxon>Myxococcia</taxon>
        <taxon>Myxococcales</taxon>
        <taxon>Sorangiineae</taxon>
        <taxon>Pendulisporaceae</taxon>
        <taxon>Pendulispora</taxon>
    </lineage>
</organism>
<dbReference type="Gene3D" id="1.10.1200.10">
    <property type="entry name" value="ACP-like"/>
    <property type="match status" value="1"/>
</dbReference>